<protein>
    <recommendedName>
        <fullName evidence="3">AMP-activated protein kinase glycogen-binding domain-containing protein</fullName>
    </recommendedName>
</protein>
<dbReference type="InterPro" id="IPR014756">
    <property type="entry name" value="Ig_E-set"/>
</dbReference>
<dbReference type="InterPro" id="IPR032640">
    <property type="entry name" value="AMPK1_CBM"/>
</dbReference>
<accession>A0A2C5ZJW3</accession>
<dbReference type="GO" id="GO:0019901">
    <property type="term" value="F:protein kinase binding"/>
    <property type="evidence" value="ECO:0007669"/>
    <property type="project" value="TreeGrafter"/>
</dbReference>
<dbReference type="GO" id="GO:0005634">
    <property type="term" value="C:nucleus"/>
    <property type="evidence" value="ECO:0007669"/>
    <property type="project" value="TreeGrafter"/>
</dbReference>
<organism evidence="4 5">
    <name type="scientific">Ophiocordyceps australis</name>
    <dbReference type="NCBI Taxonomy" id="1399860"/>
    <lineage>
        <taxon>Eukaryota</taxon>
        <taxon>Fungi</taxon>
        <taxon>Dikarya</taxon>
        <taxon>Ascomycota</taxon>
        <taxon>Pezizomycotina</taxon>
        <taxon>Sordariomycetes</taxon>
        <taxon>Hypocreomycetidae</taxon>
        <taxon>Hypocreales</taxon>
        <taxon>Ophiocordycipitaceae</taxon>
        <taxon>Ophiocordyceps</taxon>
    </lineage>
</organism>
<name>A0A2C5ZJW3_9HYPO</name>
<dbReference type="PANTHER" id="PTHR10343:SF81">
    <property type="entry name" value="CRUCIFORM DNA-RECOGNIZING PROTEIN 1-RELATED"/>
    <property type="match status" value="1"/>
</dbReference>
<evidence type="ECO:0000313" key="4">
    <source>
        <dbReference type="EMBL" id="PHH80100.1"/>
    </source>
</evidence>
<sequence>MDSSYTFTWEHEAEEAYVTGTFDNWSKSVKLEKHNGVFQKTVHLEHVSNKIYYKFVVDNSWTINQSSPHEPDTEGNVNNYLTPQDLAQPSPFISSVSPDATTVAMAGKKNKQKKQAAKMSQDSLSAPAEATAAAAAAAAMAGSSAAPAASHASKEGTSTPSDVPGGFPVTPANEDKTFGVSPLPAAPGAVNPIQLAPGEKIPDSVKSQGLNDNVKLDKDSYEKSDALPSGDKTLGVSPLPAAPGAVNPINLAPGEKIPDSARSQGINDNVKLDKDSYEKSDALPGAFGGDKTFAVNPLPAAPGAINPIQLAPGEKIPDSLKSQGLNDNVKLDKSSYEKSDALPGIPDTTLPPVSKNMIPDPPRLD</sequence>
<feature type="region of interest" description="Disordered" evidence="2">
    <location>
        <begin position="148"/>
        <end position="273"/>
    </location>
</feature>
<comment type="similarity">
    <text evidence="1">Belongs to the CRP1/MDG1 family.</text>
</comment>
<gene>
    <name evidence="4" type="ORF">CDD82_1978</name>
</gene>
<dbReference type="GO" id="GO:0031588">
    <property type="term" value="C:nucleotide-activated protein kinase complex"/>
    <property type="evidence" value="ECO:0007669"/>
    <property type="project" value="TreeGrafter"/>
</dbReference>
<keyword evidence="5" id="KW-1185">Reference proteome</keyword>
<proteinExistence type="inferred from homology"/>
<feature type="region of interest" description="Disordered" evidence="2">
    <location>
        <begin position="299"/>
        <end position="365"/>
    </location>
</feature>
<dbReference type="Pfam" id="PF16561">
    <property type="entry name" value="AMPK1_CBM"/>
    <property type="match status" value="1"/>
</dbReference>
<dbReference type="GO" id="GO:0005737">
    <property type="term" value="C:cytoplasm"/>
    <property type="evidence" value="ECO:0007669"/>
    <property type="project" value="TreeGrafter"/>
</dbReference>
<dbReference type="SUPFAM" id="SSF81296">
    <property type="entry name" value="E set domains"/>
    <property type="match status" value="1"/>
</dbReference>
<feature type="compositionally biased region" description="Basic and acidic residues" evidence="2">
    <location>
        <begin position="214"/>
        <end position="225"/>
    </location>
</feature>
<dbReference type="PANTHER" id="PTHR10343">
    <property type="entry name" value="5'-AMP-ACTIVATED PROTEIN KINASE , BETA SUBUNIT"/>
    <property type="match status" value="1"/>
</dbReference>
<dbReference type="AlphaFoldDB" id="A0A2C5ZJW3"/>
<dbReference type="GO" id="GO:0007165">
    <property type="term" value="P:signal transduction"/>
    <property type="evidence" value="ECO:0007669"/>
    <property type="project" value="TreeGrafter"/>
</dbReference>
<evidence type="ECO:0000259" key="3">
    <source>
        <dbReference type="Pfam" id="PF16561"/>
    </source>
</evidence>
<reference evidence="4 5" key="1">
    <citation type="submission" date="2017-06" db="EMBL/GenBank/DDBJ databases">
        <title>Ant-infecting Ophiocordyceps genomes reveal a high diversity of potential behavioral manipulation genes and a possible major role for enterotoxins.</title>
        <authorList>
            <person name="De Bekker C."/>
            <person name="Evans H.C."/>
            <person name="Brachmann A."/>
            <person name="Hughes D.P."/>
        </authorList>
    </citation>
    <scope>NUCLEOTIDE SEQUENCE [LARGE SCALE GENOMIC DNA]</scope>
    <source>
        <strain evidence="4 5">1348a</strain>
    </source>
</reference>
<feature type="compositionally biased region" description="Basic and acidic residues" evidence="2">
    <location>
        <begin position="329"/>
        <end position="340"/>
    </location>
</feature>
<dbReference type="InterPro" id="IPR050827">
    <property type="entry name" value="CRP1_MDG1_kinase"/>
</dbReference>
<dbReference type="EMBL" id="NJEU01000165">
    <property type="protein sequence ID" value="PHH80100.1"/>
    <property type="molecule type" value="Genomic_DNA"/>
</dbReference>
<evidence type="ECO:0000313" key="5">
    <source>
        <dbReference type="Proteomes" id="UP000224854"/>
    </source>
</evidence>
<comment type="caution">
    <text evidence="4">The sequence shown here is derived from an EMBL/GenBank/DDBJ whole genome shotgun (WGS) entry which is preliminary data.</text>
</comment>
<dbReference type="OrthoDB" id="5873279at2759"/>
<feature type="domain" description="AMP-activated protein kinase glycogen-binding" evidence="3">
    <location>
        <begin position="5"/>
        <end position="82"/>
    </location>
</feature>
<dbReference type="Proteomes" id="UP000224854">
    <property type="component" value="Unassembled WGS sequence"/>
</dbReference>
<evidence type="ECO:0000256" key="1">
    <source>
        <dbReference type="ARBA" id="ARBA00038216"/>
    </source>
</evidence>
<evidence type="ECO:0000256" key="2">
    <source>
        <dbReference type="SAM" id="MobiDB-lite"/>
    </source>
</evidence>
<dbReference type="Gene3D" id="2.60.40.10">
    <property type="entry name" value="Immunoglobulins"/>
    <property type="match status" value="1"/>
</dbReference>
<feature type="region of interest" description="Disordered" evidence="2">
    <location>
        <begin position="103"/>
        <end position="122"/>
    </location>
</feature>
<dbReference type="CDD" id="cd02859">
    <property type="entry name" value="E_set_AMPKbeta_like_N"/>
    <property type="match status" value="1"/>
</dbReference>
<dbReference type="InterPro" id="IPR013783">
    <property type="entry name" value="Ig-like_fold"/>
</dbReference>